<evidence type="ECO:0008006" key="5">
    <source>
        <dbReference type="Google" id="ProtNLM"/>
    </source>
</evidence>
<reference evidence="3 4" key="1">
    <citation type="journal article" date="2023" name="Microbiol. Spectr.">
        <title>Symbiosis of Carpenter Bees with Uncharacterized Lactic Acid Bacteria Showing NAD Auxotrophy.</title>
        <authorList>
            <person name="Kawasaki S."/>
            <person name="Ozawa K."/>
            <person name="Mori T."/>
            <person name="Yamamoto A."/>
            <person name="Ito M."/>
            <person name="Ohkuma M."/>
            <person name="Sakamoto M."/>
            <person name="Matsutani M."/>
        </authorList>
    </citation>
    <scope>NUCLEOTIDE SEQUENCE [LARGE SCALE GENOMIC DNA]</scope>
    <source>
        <strain evidence="3 4">Kim32-2</strain>
    </source>
</reference>
<dbReference type="InterPro" id="IPR013785">
    <property type="entry name" value="Aldolase_TIM"/>
</dbReference>
<dbReference type="Proteomes" id="UP001321741">
    <property type="component" value="Chromosome"/>
</dbReference>
<dbReference type="SUPFAM" id="SSF50891">
    <property type="entry name" value="Cyclophilin-like"/>
    <property type="match status" value="1"/>
</dbReference>
<evidence type="ECO:0000313" key="4">
    <source>
        <dbReference type="Proteomes" id="UP001321741"/>
    </source>
</evidence>
<feature type="domain" description="6-phospho-N-acetylmuramidase C-terminal" evidence="1">
    <location>
        <begin position="249"/>
        <end position="362"/>
    </location>
</feature>
<accession>A0ABN6SL33</accession>
<feature type="domain" description="6-phospho-N-acetylmuramidase N-terminal" evidence="2">
    <location>
        <begin position="4"/>
        <end position="239"/>
    </location>
</feature>
<dbReference type="InterPro" id="IPR017853">
    <property type="entry name" value="GH"/>
</dbReference>
<dbReference type="RefSeq" id="WP_317637237.1">
    <property type="nucleotide sequence ID" value="NZ_AP026803.1"/>
</dbReference>
<protein>
    <recommendedName>
        <fullName evidence="5">DUF871 domain-containing protein</fullName>
    </recommendedName>
</protein>
<dbReference type="InterPro" id="IPR008589">
    <property type="entry name" value="MupG"/>
</dbReference>
<name>A0ABN6SL33_9LACO</name>
<evidence type="ECO:0000259" key="2">
    <source>
        <dbReference type="Pfam" id="PF19200"/>
    </source>
</evidence>
<dbReference type="Gene3D" id="3.20.20.70">
    <property type="entry name" value="Aldolase class I"/>
    <property type="match status" value="1"/>
</dbReference>
<organism evidence="3 4">
    <name type="scientific">Lactobacillus xylocopicola</name>
    <dbReference type="NCBI Taxonomy" id="2976676"/>
    <lineage>
        <taxon>Bacteria</taxon>
        <taxon>Bacillati</taxon>
        <taxon>Bacillota</taxon>
        <taxon>Bacilli</taxon>
        <taxon>Lactobacillales</taxon>
        <taxon>Lactobacillaceae</taxon>
        <taxon>Lactobacillus</taxon>
    </lineage>
</organism>
<dbReference type="PANTHER" id="PTHR38435:SF1">
    <property type="entry name" value="DUF871 DOMAIN-CONTAINING PROTEIN"/>
    <property type="match status" value="1"/>
</dbReference>
<dbReference type="InterPro" id="IPR029000">
    <property type="entry name" value="Cyclophilin-like_dom_sf"/>
</dbReference>
<proteinExistence type="predicted"/>
<dbReference type="Pfam" id="PF19200">
    <property type="entry name" value="MupG_N"/>
    <property type="match status" value="1"/>
</dbReference>
<keyword evidence="4" id="KW-1185">Reference proteome</keyword>
<dbReference type="Pfam" id="PF05913">
    <property type="entry name" value="MupG_C"/>
    <property type="match status" value="1"/>
</dbReference>
<sequence>MKQLGISLYPEQSTFDQDKAYIDLAHHYGYQRIFMSLLQLKSSTGEDLLARLKEDVAYANQLGFKTVVDINPVLFKELQIDYNDLVFFHELEVWGLRLDEGFSGMEEAIMTHNQYGLKIELNMSRGTNYLDSIMAYDPEIDNLIGCHNFYPQEYTGLGEAIFLDYSAKYRDYGLHTAAFVSSKNAKFGPWPVHEGLPTMESDRKRDIFSQVTHLRLSKMIDDIIIGNAFASEAELASVAKAFNSPFPVLGIEFEEGVPPLERKICLQEPHLYRGDASDYLLRDTKTRVVYAEESIPAHSANKSNFERGDVVVVNDDYPRYKGELQIVQTPLPNDGRRNLVGRLKHDDLDLLAWIEPWSTFMMQEAAK</sequence>
<dbReference type="PANTHER" id="PTHR38435">
    <property type="match status" value="1"/>
</dbReference>
<dbReference type="Gene3D" id="2.40.100.10">
    <property type="entry name" value="Cyclophilin-like"/>
    <property type="match status" value="1"/>
</dbReference>
<dbReference type="InterPro" id="IPR043797">
    <property type="entry name" value="MupG_N"/>
</dbReference>
<dbReference type="InterPro" id="IPR043894">
    <property type="entry name" value="MupG_C"/>
</dbReference>
<gene>
    <name evidence="3" type="ORF">KIM322_12610</name>
</gene>
<evidence type="ECO:0000259" key="1">
    <source>
        <dbReference type="Pfam" id="PF05913"/>
    </source>
</evidence>
<evidence type="ECO:0000313" key="3">
    <source>
        <dbReference type="EMBL" id="BDR61000.1"/>
    </source>
</evidence>
<dbReference type="SUPFAM" id="SSF51445">
    <property type="entry name" value="(Trans)glycosidases"/>
    <property type="match status" value="1"/>
</dbReference>
<dbReference type="EMBL" id="AP026803">
    <property type="protein sequence ID" value="BDR61000.1"/>
    <property type="molecule type" value="Genomic_DNA"/>
</dbReference>